<dbReference type="PATRIC" id="fig|1280951.3.peg.454"/>
<feature type="transmembrane region" description="Helical" evidence="2">
    <location>
        <begin position="55"/>
        <end position="79"/>
    </location>
</feature>
<feature type="transmembrane region" description="Helical" evidence="2">
    <location>
        <begin position="99"/>
        <end position="128"/>
    </location>
</feature>
<evidence type="ECO:0000256" key="2">
    <source>
        <dbReference type="SAM" id="Phobius"/>
    </source>
</evidence>
<dbReference type="EMBL" id="ARYI01000001">
    <property type="protein sequence ID" value="KCZ96464.1"/>
    <property type="molecule type" value="Genomic_DNA"/>
</dbReference>
<evidence type="ECO:0000313" key="4">
    <source>
        <dbReference type="Proteomes" id="UP000025061"/>
    </source>
</evidence>
<keyword evidence="2" id="KW-0812">Transmembrane</keyword>
<feature type="compositionally biased region" description="Pro residues" evidence="1">
    <location>
        <begin position="10"/>
        <end position="42"/>
    </location>
</feature>
<comment type="caution">
    <text evidence="3">The sequence shown here is derived from an EMBL/GenBank/DDBJ whole genome shotgun (WGS) entry which is preliminary data.</text>
</comment>
<protein>
    <submittedName>
        <fullName evidence="3">Uncharacterized protein</fullName>
    </submittedName>
</protein>
<evidence type="ECO:0000313" key="3">
    <source>
        <dbReference type="EMBL" id="KCZ96464.1"/>
    </source>
</evidence>
<dbReference type="Proteomes" id="UP000025061">
    <property type="component" value="Unassembled WGS sequence"/>
</dbReference>
<dbReference type="AlphaFoldDB" id="A0A059G1C5"/>
<keyword evidence="2" id="KW-1133">Transmembrane helix</keyword>
<reference evidence="3 4" key="1">
    <citation type="submission" date="2013-04" db="EMBL/GenBank/DDBJ databases">
        <title>Hyphomonas hirschiana VP5 Genome Sequencing.</title>
        <authorList>
            <person name="Lai Q."/>
            <person name="Shao Z."/>
        </authorList>
    </citation>
    <scope>NUCLEOTIDE SEQUENCE [LARGE SCALE GENOMIC DNA]</scope>
    <source>
        <strain evidence="3 4">VP5</strain>
    </source>
</reference>
<keyword evidence="4" id="KW-1185">Reference proteome</keyword>
<sequence>MTDTPDAPRPDPQPGPPAGPAPKPAPQPAPGPAPLPEAGPPAPAKRPLLKRLFGIGLWGSLKLLALCIVVGFFLMAANFDASEPSFNFVEALRAMLRQAFAALGWAIANFWQPALAGAVIVLPVWTLWRLASLPWRK</sequence>
<gene>
    <name evidence="3" type="ORF">HHI_02255</name>
</gene>
<accession>A0A059G1C5</accession>
<organism evidence="3 4">
    <name type="scientific">Hyphomonas hirschiana VP5</name>
    <dbReference type="NCBI Taxonomy" id="1280951"/>
    <lineage>
        <taxon>Bacteria</taxon>
        <taxon>Pseudomonadati</taxon>
        <taxon>Pseudomonadota</taxon>
        <taxon>Alphaproteobacteria</taxon>
        <taxon>Hyphomonadales</taxon>
        <taxon>Hyphomonadaceae</taxon>
        <taxon>Hyphomonas</taxon>
    </lineage>
</organism>
<proteinExistence type="predicted"/>
<feature type="region of interest" description="Disordered" evidence="1">
    <location>
        <begin position="1"/>
        <end position="42"/>
    </location>
</feature>
<name>A0A059G1C5_9PROT</name>
<keyword evidence="2" id="KW-0472">Membrane</keyword>
<dbReference type="RefSeq" id="WP_011645625.1">
    <property type="nucleotide sequence ID" value="NZ_ARYI01000001.1"/>
</dbReference>
<evidence type="ECO:0000256" key="1">
    <source>
        <dbReference type="SAM" id="MobiDB-lite"/>
    </source>
</evidence>